<evidence type="ECO:0000256" key="1">
    <source>
        <dbReference type="ARBA" id="ARBA00022729"/>
    </source>
</evidence>
<organism evidence="2 3">
    <name type="scientific">Lysobacter gummosus</name>
    <dbReference type="NCBI Taxonomy" id="262324"/>
    <lineage>
        <taxon>Bacteria</taxon>
        <taxon>Pseudomonadati</taxon>
        <taxon>Pseudomonadota</taxon>
        <taxon>Gammaproteobacteria</taxon>
        <taxon>Lysobacterales</taxon>
        <taxon>Lysobacteraceae</taxon>
        <taxon>Lysobacter</taxon>
    </lineage>
</organism>
<gene>
    <name evidence="2" type="ORF">MOV92_15025</name>
</gene>
<dbReference type="Gene3D" id="2.130.10.130">
    <property type="entry name" value="Integrin alpha, N-terminal"/>
    <property type="match status" value="3"/>
</dbReference>
<dbReference type="InterPro" id="IPR013517">
    <property type="entry name" value="FG-GAP"/>
</dbReference>
<dbReference type="SUPFAM" id="SSF69318">
    <property type="entry name" value="Integrin alpha N-terminal domain"/>
    <property type="match status" value="3"/>
</dbReference>
<keyword evidence="3" id="KW-1185">Reference proteome</keyword>
<dbReference type="RefSeq" id="WP_187313024.1">
    <property type="nucleotide sequence ID" value="NZ_CP011131.1"/>
</dbReference>
<proteinExistence type="predicted"/>
<name>A0ABY3XAQ0_9GAMM</name>
<evidence type="ECO:0000313" key="2">
    <source>
        <dbReference type="EMBL" id="UNP27822.1"/>
    </source>
</evidence>
<dbReference type="PANTHER" id="PTHR46580">
    <property type="entry name" value="SENSOR KINASE-RELATED"/>
    <property type="match status" value="1"/>
</dbReference>
<reference evidence="2 3" key="1">
    <citation type="submission" date="2022-03" db="EMBL/GenBank/DDBJ databases">
        <title>Complete genome sequence of Lysobacter capsici VKM B-2533 and Lysobacter gummosus 10.1.1, promising sources of lytic agents.</title>
        <authorList>
            <person name="Tarlachkov S.V."/>
            <person name="Kudryakova I.V."/>
            <person name="Afoshin A.S."/>
            <person name="Leontyevskaya E.A."/>
            <person name="Leontyevskaya N.V."/>
        </authorList>
    </citation>
    <scope>NUCLEOTIDE SEQUENCE [LARGE SCALE GENOMIC DNA]</scope>
    <source>
        <strain evidence="2 3">10.1.1</strain>
    </source>
</reference>
<evidence type="ECO:0000313" key="3">
    <source>
        <dbReference type="Proteomes" id="UP000829194"/>
    </source>
</evidence>
<keyword evidence="1" id="KW-0732">Signal</keyword>
<dbReference type="PANTHER" id="PTHR46580:SF2">
    <property type="entry name" value="MAM DOMAIN-CONTAINING PROTEIN"/>
    <property type="match status" value="1"/>
</dbReference>
<dbReference type="InterPro" id="IPR028994">
    <property type="entry name" value="Integrin_alpha_N"/>
</dbReference>
<protein>
    <submittedName>
        <fullName evidence="2">VCBS repeat-containing protein</fullName>
    </submittedName>
</protein>
<sequence>MTRQNSDGTSEYLRAPVPTLAASFLGTGMADVNHDGRQDLVITSKKSFDILLYGSDAMPAISTYTPTAGLTADVPARLIDVDGDGTMDIVTHYSVAGSDQPATPGSRLIVFKGDGQGGVAEEIALVTGAVNAGDVQKARSMAEGDFNHDGLLDLAIRFDEFDAAGQSWSYPIKVFLNDGTGGFQVPYAIDSSAQVLYLAAGDLNGDGRDDLAATGTLTPPDSKIHVFLQNEDGMLGSDVVYPVAAPAEDLEIADLDRDGRQDLLVGVTSTRSIGFYLQREGELADPVYLNIQRPIAFPWFSASSMAIGDLNGDGCTDVTVAGGAGFWALHGKGCVPPSSSDINDDRKSDLLWRDDARENLAIWRMDGADVVEGIGHAVGADWRVLATGDFQGDRKLDVIWTNGAQMQLWEGDGKGGFVGIQMRDYPSGWRVVAVGDVNGDGKADLLWRDEANISVALWVMQGAQVIDSAGYSTGPQWWVAGSGDFNGDGRLDVVWTDGLQMQLWKAATGLAFEGETMRDYPQGWELAATGDVDGDGKADLMWRYPELGHFAIWHMDGGAYVSSEGYLPGVDWRVAQTGDFTGDGRADIVWTNGSAMQLWQSQGASFIGVPMPDYPSGWSVVRR</sequence>
<dbReference type="Proteomes" id="UP000829194">
    <property type="component" value="Chromosome"/>
</dbReference>
<accession>A0ABY3XAQ0</accession>
<dbReference type="EMBL" id="CP093547">
    <property type="protein sequence ID" value="UNP27822.1"/>
    <property type="molecule type" value="Genomic_DNA"/>
</dbReference>
<dbReference type="Pfam" id="PF13517">
    <property type="entry name" value="FG-GAP_3"/>
    <property type="match status" value="5"/>
</dbReference>